<dbReference type="GeneID" id="106074957"/>
<dbReference type="Gene3D" id="1.10.510.10">
    <property type="entry name" value="Transferase(Phosphotransferase) domain 1"/>
    <property type="match status" value="2"/>
</dbReference>
<evidence type="ECO:0000256" key="3">
    <source>
        <dbReference type="SAM" id="MobiDB-lite"/>
    </source>
</evidence>
<feature type="compositionally biased region" description="Polar residues" evidence="3">
    <location>
        <begin position="1312"/>
        <end position="1321"/>
    </location>
</feature>
<dbReference type="SUPFAM" id="SSF56112">
    <property type="entry name" value="Protein kinase-like (PK-like)"/>
    <property type="match status" value="2"/>
</dbReference>
<dbReference type="Pfam" id="PF07714">
    <property type="entry name" value="PK_Tyr_Ser-Thr"/>
    <property type="match status" value="2"/>
</dbReference>
<dbReference type="OMA" id="TRIHEIC"/>
<dbReference type="PROSITE" id="PS50011">
    <property type="entry name" value="PROTEIN_KINASE_DOM"/>
    <property type="match status" value="1"/>
</dbReference>
<dbReference type="GO" id="GO:0005524">
    <property type="term" value="F:ATP binding"/>
    <property type="evidence" value="ECO:0007669"/>
    <property type="project" value="UniProtKB-KW"/>
</dbReference>
<dbReference type="OrthoDB" id="6162313at2759"/>
<evidence type="ECO:0000256" key="2">
    <source>
        <dbReference type="ARBA" id="ARBA00022840"/>
    </source>
</evidence>
<dbReference type="PANTHER" id="PTHR24418">
    <property type="entry name" value="TYROSINE-PROTEIN KINASE"/>
    <property type="match status" value="1"/>
</dbReference>
<keyword evidence="5" id="KW-1185">Reference proteome</keyword>
<proteinExistence type="predicted"/>
<feature type="region of interest" description="Disordered" evidence="3">
    <location>
        <begin position="1291"/>
        <end position="1332"/>
    </location>
</feature>
<evidence type="ECO:0000313" key="5">
    <source>
        <dbReference type="Proteomes" id="UP001165740"/>
    </source>
</evidence>
<dbReference type="GO" id="GO:0004672">
    <property type="term" value="F:protein kinase activity"/>
    <property type="evidence" value="ECO:0007669"/>
    <property type="project" value="InterPro"/>
</dbReference>
<dbReference type="InterPro" id="IPR011009">
    <property type="entry name" value="Kinase-like_dom_sf"/>
</dbReference>
<accession>A0A9W2YXP4</accession>
<gene>
    <name evidence="6" type="primary">LOC106074957</name>
</gene>
<dbReference type="Proteomes" id="UP001165740">
    <property type="component" value="Chromosome 14"/>
</dbReference>
<organism evidence="5 6">
    <name type="scientific">Biomphalaria glabrata</name>
    <name type="common">Bloodfluke planorb</name>
    <name type="synonym">Freshwater snail</name>
    <dbReference type="NCBI Taxonomy" id="6526"/>
    <lineage>
        <taxon>Eukaryota</taxon>
        <taxon>Metazoa</taxon>
        <taxon>Spiralia</taxon>
        <taxon>Lophotrochozoa</taxon>
        <taxon>Mollusca</taxon>
        <taxon>Gastropoda</taxon>
        <taxon>Heterobranchia</taxon>
        <taxon>Euthyneura</taxon>
        <taxon>Panpulmonata</taxon>
        <taxon>Hygrophila</taxon>
        <taxon>Lymnaeoidea</taxon>
        <taxon>Planorbidae</taxon>
        <taxon>Biomphalaria</taxon>
    </lineage>
</organism>
<dbReference type="InterPro" id="IPR000719">
    <property type="entry name" value="Prot_kinase_dom"/>
</dbReference>
<dbReference type="RefSeq" id="XP_055867477.1">
    <property type="nucleotide sequence ID" value="XM_056011502.1"/>
</dbReference>
<protein>
    <submittedName>
        <fullName evidence="6">Uncharacterized protein LOC106074957</fullName>
    </submittedName>
</protein>
<evidence type="ECO:0000259" key="4">
    <source>
        <dbReference type="PROSITE" id="PS50011"/>
    </source>
</evidence>
<evidence type="ECO:0000256" key="1">
    <source>
        <dbReference type="ARBA" id="ARBA00022741"/>
    </source>
</evidence>
<dbReference type="InterPro" id="IPR001245">
    <property type="entry name" value="Ser-Thr/Tyr_kinase_cat_dom"/>
</dbReference>
<keyword evidence="2" id="KW-0067">ATP-binding</keyword>
<reference evidence="6" key="1">
    <citation type="submission" date="2025-08" db="UniProtKB">
        <authorList>
            <consortium name="RefSeq"/>
        </authorList>
    </citation>
    <scope>IDENTIFICATION</scope>
</reference>
<feature type="domain" description="Protein kinase" evidence="4">
    <location>
        <begin position="601"/>
        <end position="885"/>
    </location>
</feature>
<keyword evidence="1" id="KW-0547">Nucleotide-binding</keyword>
<name>A0A9W2YXP4_BIOGL</name>
<dbReference type="InterPro" id="IPR050198">
    <property type="entry name" value="Non-receptor_tyrosine_kinases"/>
</dbReference>
<evidence type="ECO:0000313" key="6">
    <source>
        <dbReference type="RefSeq" id="XP_055867477.1"/>
    </source>
</evidence>
<sequence>MSAALHIPMCNNPGCEAQLKQLSQTFAHLGNNVEDDKRLNGRFSCQFKENLNKCPFTILHYCEHLWLKIKNHKDILTLTKELNNKLICVHLKKRLSGDKKTFGEASFHDFFHDFNLINLTTDQDIRKFAYDVFLSLQRCHLGTQQTDAEIPLKLMPRAHVRMASESAPPGSYVNEPLAARHFFERMSFLYQQVAEMEHVREESFVKYPDVNVYMFVPTAYIRLESYTAQNFPPLIFTKMNDFHEFKECVRLLRNEDTFNVSFFLNKVIPELYNESCALGLAIVATSQHCILAERSVSMLELLLFRGQLRPGFNTIDDLQAVQLELCNLISQLSQSLSGRLRQRSSTGQTNKDDLIKRTCNLIVLIQLENLMKCAKKDNWLDYTSFNSDLSNILSSCKQSDYTKTCLKTLDVLLGKLTNKQHKTIQSVLHQNTVEELVLLAKEFWGKELPLTLVYVFQCLKKLFKNRDLKIVEVLGDCLQMKSRLPIGQVSVHPVVSAILFRGLSHFVTFCLREACHTRIHEICGEVMKLIDSTSKQQSPNEIRQLQQALIFDPSPDIRTEIIKLLGTKGVYEECIESFLVNEIENLLCPYLSIDPTLPSPSSEMSLLGKFQQTPVIVFVHKPRVTEHWGDRMYANDRHDQHHKIRLAKITVILKQLDHDNILKLFAYRLRGIPQFYISEYYPTNLQEFLTNRNVNRRYCKEKILLSYVVQTCSALDYCHEKNIVHCNLTAASLFLAGEEQVKLGKFHIAVKLTDLAETVLEDTSIIPTRWSAPETLRSGIVSKSSDIAMFGNLMYEILSHGVLPHFRENPCDQEFVSQAIYLSQLHRETCFTDEQYSLMQRCTHYCPTRRPSVVQLMMELQEIVHGNSTEDSLIYVYPDLQHEFLKPSTEYKRGIPKIKYSTVVEQMTDTLSPRLEKTIDENLQQYRVGQFLLFKETVHGHFFKNIISHVQRGDLDSVVPRINIENMGNRNTFLISVFLPGTCSGDILSLIEKKQLCDQPKSFTELILKVAEMLKSLHEQHFVLGELKASHVYVDQTGESLKVYPISFKNLNYIRRSHRPRTSGTNEDTFHMSQAKDVYMFGKFVMEVLHKVESLISHEENYESIDYQIYGFQREDKCPGSVYNIISQCLRKNHQDRPPMDDVIRTLFYEVNEINFLPSTVSTPATSISNVDIDGDGEGNDQRGNLSSLSSCLPRIRAFQNETLHHAYGEETELKMSKPWFDTCYSIVETSPSNSSRKVDHEQNRGSSSERYMLKENKTSLDVYAEIGSRVDLSSQHNYFHISKCSSSKLETSSRSQTLRPLPPLPLPPAKSQGSAHSSVRTFGERSQGPDRSYTISPLACMPNHFFTPSNTRGLISTGIRSASSHYDILRPELDSGDETVRYTHVNLRKCSNLNSDKSREWLQSRDQQMHRQPLDDDGYLSPYDVYPPSDNVNDCIQNLDNATTKDFSRNIHGSLSCTKLSKSI</sequence>